<dbReference type="EMBL" id="LR130778">
    <property type="protein sequence ID" value="VDN48524.1"/>
    <property type="molecule type" value="Genomic_DNA"/>
</dbReference>
<organism evidence="2 3">
    <name type="scientific">Petrocella atlantisensis</name>
    <dbReference type="NCBI Taxonomy" id="2173034"/>
    <lineage>
        <taxon>Bacteria</taxon>
        <taxon>Bacillati</taxon>
        <taxon>Bacillota</taxon>
        <taxon>Clostridia</taxon>
        <taxon>Lachnospirales</taxon>
        <taxon>Vallitaleaceae</taxon>
        <taxon>Petrocella</taxon>
    </lineage>
</organism>
<name>A0A3P7NZ50_9FIRM</name>
<reference evidence="2 3" key="1">
    <citation type="submission" date="2018-09" db="EMBL/GenBank/DDBJ databases">
        <authorList>
            <person name="Postec A."/>
        </authorList>
    </citation>
    <scope>NUCLEOTIDE SEQUENCE [LARGE SCALE GENOMIC DNA]</scope>
    <source>
        <strain evidence="2">70B-A</strain>
    </source>
</reference>
<dbReference type="PANTHER" id="PTHR36007:SF2">
    <property type="entry name" value="TRANSPORT PROTEIN-RELATED"/>
    <property type="match status" value="1"/>
</dbReference>
<dbReference type="RefSeq" id="WP_125137644.1">
    <property type="nucleotide sequence ID" value="NZ_LR130778.1"/>
</dbReference>
<dbReference type="InterPro" id="IPR009577">
    <property type="entry name" value="Sm_multidrug_ex"/>
</dbReference>
<evidence type="ECO:0000313" key="2">
    <source>
        <dbReference type="EMBL" id="VDN48524.1"/>
    </source>
</evidence>
<keyword evidence="1" id="KW-0812">Transmembrane</keyword>
<evidence type="ECO:0000313" key="3">
    <source>
        <dbReference type="Proteomes" id="UP000279029"/>
    </source>
</evidence>
<feature type="transmembrane region" description="Helical" evidence="1">
    <location>
        <begin position="91"/>
        <end position="117"/>
    </location>
</feature>
<feature type="transmembrane region" description="Helical" evidence="1">
    <location>
        <begin position="34"/>
        <end position="55"/>
    </location>
</feature>
<dbReference type="Proteomes" id="UP000279029">
    <property type="component" value="Chromosome"/>
</dbReference>
<dbReference type="OrthoDB" id="360192at2"/>
<dbReference type="KEGG" id="cbar:PATL70BA_2622"/>
<keyword evidence="1" id="KW-0472">Membrane</keyword>
<keyword evidence="1" id="KW-1133">Transmembrane helix</keyword>
<dbReference type="Pfam" id="PF06695">
    <property type="entry name" value="Sm_multidrug_ex"/>
    <property type="match status" value="1"/>
</dbReference>
<dbReference type="PANTHER" id="PTHR36007">
    <property type="entry name" value="TRANSPORT PROTEIN-RELATED"/>
    <property type="match status" value="1"/>
</dbReference>
<sequence length="154" mass="17102">MTTELLWIMVLSAVPVLEQKAAIPLGLSLGYSDVLVYIVTLVGAIIPAPFIMLFIPKLFEFLKRFDKLGRLVHWYEKSAMKRGKNIVKYELLGLLMFVAFPLPLTGVWTGSAVAAMLKLDFKKAFPTVIVGAMICGLILMLVFKGAVSLFWIHG</sequence>
<dbReference type="AlphaFoldDB" id="A0A3P7NZ50"/>
<protein>
    <submittedName>
        <fullName evidence="2">Ligand-binding protein SH3</fullName>
    </submittedName>
</protein>
<accession>A0A3P7NZ50</accession>
<proteinExistence type="predicted"/>
<keyword evidence="3" id="KW-1185">Reference proteome</keyword>
<feature type="transmembrane region" description="Helical" evidence="1">
    <location>
        <begin position="129"/>
        <end position="152"/>
    </location>
</feature>
<evidence type="ECO:0000256" key="1">
    <source>
        <dbReference type="SAM" id="Phobius"/>
    </source>
</evidence>
<gene>
    <name evidence="2" type="ORF">PATL70BA_2622</name>
</gene>